<protein>
    <recommendedName>
        <fullName evidence="2">ABC1 atypical kinase-like domain-containing protein</fullName>
    </recommendedName>
</protein>
<dbReference type="InterPro" id="IPR045307">
    <property type="entry name" value="ADCK1_dom"/>
</dbReference>
<comment type="similarity">
    <text evidence="1">Belongs to the protein kinase superfamily. ADCK protein kinase family.</text>
</comment>
<sequence>MNSLGRALGEQGHAFCPASGHVASYLALRNNQWDVSNIGIVRFGRAAATVSRIACDYKLATMGMDQDSEEYAKARSEVHQRSAERLLQLCCINGGAFVKVGQHVGALDYLLPVEYVRTLRVLHSKAPASPLQSILQVLREDLGQNPEDVFSSFSEQPIGAASLAQVHRATLRTTGETVAVKVQHPSVLGNSLVDMATMELLVNIVAKIFPEFSLMWLAEETKRNLPLELDFVNEAHNTDRVRRMFSHFPWLEVPKIHWDLTTRRVMTMQFCEGGQVNDKAYMEKNGISAMEVSSRLGQLYSEMIFVQGYVHCDPHPGNLLVRQGSQGPTLVLLDHGLYTELTDQFRLQYAHLWLALIRRDLQSLEYWGNQLGVSGELYKILSCIVSGRSWTSITRGIDRQKHTKAEGSEIKEFASQHFPLISQILGMVPRQMLLIFKTNDLLRGIEASLGTRGAARSFITMSRCCVRAVYEDQLKHCASWWSRMVVVVRACFAQSAITVYQTYLWFRTRPLVGRLLRAGDMA</sequence>
<feature type="domain" description="ABC1 atypical kinase-like" evidence="2">
    <location>
        <begin position="122"/>
        <end position="363"/>
    </location>
</feature>
<dbReference type="InterPro" id="IPR051130">
    <property type="entry name" value="Mito_struct-func_regulator"/>
</dbReference>
<dbReference type="InterPro" id="IPR004147">
    <property type="entry name" value="ABC1_dom"/>
</dbReference>
<dbReference type="EMBL" id="GACK01009780">
    <property type="protein sequence ID" value="JAA55254.1"/>
    <property type="molecule type" value="mRNA"/>
</dbReference>
<dbReference type="PANTHER" id="PTHR43173:SF19">
    <property type="entry name" value="AARF DOMAIN-CONTAINING PROTEIN KINASE 1"/>
    <property type="match status" value="1"/>
</dbReference>
<accession>L7LWN6</accession>
<proteinExistence type="evidence at transcript level"/>
<dbReference type="GO" id="GO:0055088">
    <property type="term" value="P:lipid homeostasis"/>
    <property type="evidence" value="ECO:0007669"/>
    <property type="project" value="TreeGrafter"/>
</dbReference>
<name>L7LWN6_RHIPC</name>
<dbReference type="GO" id="GO:0005743">
    <property type="term" value="C:mitochondrial inner membrane"/>
    <property type="evidence" value="ECO:0007669"/>
    <property type="project" value="TreeGrafter"/>
</dbReference>
<evidence type="ECO:0000259" key="2">
    <source>
        <dbReference type="Pfam" id="PF03109"/>
    </source>
</evidence>
<evidence type="ECO:0000313" key="3">
    <source>
        <dbReference type="EMBL" id="JAA55254.1"/>
    </source>
</evidence>
<organism evidence="3">
    <name type="scientific">Rhipicephalus pulchellus</name>
    <name type="common">Yellow backed tick</name>
    <name type="synonym">Dermacentor pulchellus</name>
    <dbReference type="NCBI Taxonomy" id="72859"/>
    <lineage>
        <taxon>Eukaryota</taxon>
        <taxon>Metazoa</taxon>
        <taxon>Ecdysozoa</taxon>
        <taxon>Arthropoda</taxon>
        <taxon>Chelicerata</taxon>
        <taxon>Arachnida</taxon>
        <taxon>Acari</taxon>
        <taxon>Parasitiformes</taxon>
        <taxon>Ixodida</taxon>
        <taxon>Ixodoidea</taxon>
        <taxon>Ixodidae</taxon>
        <taxon>Rhipicephalinae</taxon>
        <taxon>Rhipicephalus</taxon>
        <taxon>Rhipicephalus</taxon>
    </lineage>
</organism>
<dbReference type="CDD" id="cd13969">
    <property type="entry name" value="ADCK1-like"/>
    <property type="match status" value="1"/>
</dbReference>
<dbReference type="AlphaFoldDB" id="L7LWN6"/>
<evidence type="ECO:0000256" key="1">
    <source>
        <dbReference type="ARBA" id="ARBA00009670"/>
    </source>
</evidence>
<dbReference type="SUPFAM" id="SSF56112">
    <property type="entry name" value="Protein kinase-like (PK-like)"/>
    <property type="match status" value="1"/>
</dbReference>
<dbReference type="InterPro" id="IPR011009">
    <property type="entry name" value="Kinase-like_dom_sf"/>
</dbReference>
<reference evidence="3" key="2">
    <citation type="journal article" date="2015" name="J. Proteomics">
        <title>Sexual differences in the sialomes of the zebra tick, Rhipicephalus pulchellus.</title>
        <authorList>
            <person name="Tan A.W."/>
            <person name="Francischetti I.M."/>
            <person name="Slovak M."/>
            <person name="Kini R.M."/>
            <person name="Ribeiro J.M."/>
        </authorList>
    </citation>
    <scope>NUCLEOTIDE SEQUENCE</scope>
    <source>
        <tissue evidence="3">Salivary gland</tissue>
    </source>
</reference>
<dbReference type="Gene3D" id="1.10.510.10">
    <property type="entry name" value="Transferase(Phosphotransferase) domain 1"/>
    <property type="match status" value="1"/>
</dbReference>
<reference evidence="3" key="1">
    <citation type="submission" date="2012-11" db="EMBL/GenBank/DDBJ databases">
        <authorList>
            <person name="Lucero-Rivera Y.E."/>
            <person name="Tovar-Ramirez D."/>
        </authorList>
    </citation>
    <scope>NUCLEOTIDE SEQUENCE</scope>
    <source>
        <tissue evidence="3">Salivary gland</tissue>
    </source>
</reference>
<dbReference type="PANTHER" id="PTHR43173">
    <property type="entry name" value="ABC1 FAMILY PROTEIN"/>
    <property type="match status" value="1"/>
</dbReference>
<dbReference type="GO" id="GO:0007005">
    <property type="term" value="P:mitochondrion organization"/>
    <property type="evidence" value="ECO:0007669"/>
    <property type="project" value="TreeGrafter"/>
</dbReference>
<dbReference type="Pfam" id="PF03109">
    <property type="entry name" value="ABC1"/>
    <property type="match status" value="1"/>
</dbReference>